<accession>A0A512H8R8</accession>
<evidence type="ECO:0000256" key="1">
    <source>
        <dbReference type="ARBA" id="ARBA00022679"/>
    </source>
</evidence>
<dbReference type="InterPro" id="IPR050483">
    <property type="entry name" value="CoA-transferase_III_domain"/>
</dbReference>
<evidence type="ECO:0000313" key="4">
    <source>
        <dbReference type="Proteomes" id="UP000321567"/>
    </source>
</evidence>
<dbReference type="AlphaFoldDB" id="A0A512H8R8"/>
<protein>
    <submittedName>
        <fullName evidence="3">CoA transferase</fullName>
    </submittedName>
</protein>
<dbReference type="Proteomes" id="UP000321567">
    <property type="component" value="Unassembled WGS sequence"/>
</dbReference>
<sequence>MARARVRAFGVLPAGFRRGDSPCAFFLPGVCVPMPACAALPLAGLRILDLSRVLAGPWATQALADLGAEVIKIERPGRGDDTRSWGPPFLKDAQGRDTTEAAYYLSANRGKHSVAIDLAHPEGQALVRALVPHCHAMIENFKVGGLARYGLDGASLQALHPPLVTCSITGFGQDGPAAGRAGYDAMIQAMSGLMSLTGEPDAQPGGGPMKIGVALIDVLTGLYAALGLVAAVREAERTGVGRRIDLALMDTAVACLANQASNYLVGGVVPERLGTAHPNIVPYQAFPTLDGHLMLAVGNDGQFQRFCAVAGCPELAIDPRFAANRDRVLHREALLTLLRPRLAARPTGWWLTHLEAVGVPCGPINTLDQVFADPQVIARGLRMEVDHPLAGTVPLVRSPLRLSGNGDQAAPGAPPSPGVPPSPGAPPLLGQHTGAVLGGLLGLDEARLATLAAEGVIGLAPESLSSAAEVV</sequence>
<feature type="region of interest" description="Disordered" evidence="2">
    <location>
        <begin position="400"/>
        <end position="431"/>
    </location>
</feature>
<reference evidence="3 4" key="1">
    <citation type="submission" date="2019-07" db="EMBL/GenBank/DDBJ databases">
        <title>Whole genome shotgun sequence of Rhodospirillum oryzae NBRC 107573.</title>
        <authorList>
            <person name="Hosoyama A."/>
            <person name="Uohara A."/>
            <person name="Ohji S."/>
            <person name="Ichikawa N."/>
        </authorList>
    </citation>
    <scope>NUCLEOTIDE SEQUENCE [LARGE SCALE GENOMIC DNA]</scope>
    <source>
        <strain evidence="3 4">NBRC 107573</strain>
    </source>
</reference>
<dbReference type="InterPro" id="IPR023606">
    <property type="entry name" value="CoA-Trfase_III_dom_1_sf"/>
</dbReference>
<dbReference type="GO" id="GO:0008410">
    <property type="term" value="F:CoA-transferase activity"/>
    <property type="evidence" value="ECO:0007669"/>
    <property type="project" value="TreeGrafter"/>
</dbReference>
<evidence type="ECO:0000313" key="3">
    <source>
        <dbReference type="EMBL" id="GEO81841.1"/>
    </source>
</evidence>
<keyword evidence="4" id="KW-1185">Reference proteome</keyword>
<dbReference type="Pfam" id="PF02515">
    <property type="entry name" value="CoA_transf_3"/>
    <property type="match status" value="1"/>
</dbReference>
<evidence type="ECO:0000256" key="2">
    <source>
        <dbReference type="SAM" id="MobiDB-lite"/>
    </source>
</evidence>
<dbReference type="Gene3D" id="3.40.50.10540">
    <property type="entry name" value="Crotonobetainyl-coa:carnitine coa-transferase, domain 1"/>
    <property type="match status" value="1"/>
</dbReference>
<dbReference type="PANTHER" id="PTHR48207">
    <property type="entry name" value="SUCCINATE--HYDROXYMETHYLGLUTARATE COA-TRANSFERASE"/>
    <property type="match status" value="1"/>
</dbReference>
<organism evidence="3 4">
    <name type="scientific">Pararhodospirillum oryzae</name>
    <dbReference type="NCBI Taxonomy" id="478448"/>
    <lineage>
        <taxon>Bacteria</taxon>
        <taxon>Pseudomonadati</taxon>
        <taxon>Pseudomonadota</taxon>
        <taxon>Alphaproteobacteria</taxon>
        <taxon>Rhodospirillales</taxon>
        <taxon>Rhodospirillaceae</taxon>
        <taxon>Pararhodospirillum</taxon>
    </lineage>
</organism>
<feature type="compositionally biased region" description="Pro residues" evidence="2">
    <location>
        <begin position="412"/>
        <end position="426"/>
    </location>
</feature>
<gene>
    <name evidence="3" type="ORF">ROR02_19720</name>
</gene>
<comment type="caution">
    <text evidence="3">The sequence shown here is derived from an EMBL/GenBank/DDBJ whole genome shotgun (WGS) entry which is preliminary data.</text>
</comment>
<keyword evidence="1 3" id="KW-0808">Transferase</keyword>
<dbReference type="InterPro" id="IPR003673">
    <property type="entry name" value="CoA-Trfase_fam_III"/>
</dbReference>
<dbReference type="EMBL" id="BJZO01000050">
    <property type="protein sequence ID" value="GEO81841.1"/>
    <property type="molecule type" value="Genomic_DNA"/>
</dbReference>
<proteinExistence type="predicted"/>
<dbReference type="InterPro" id="IPR044855">
    <property type="entry name" value="CoA-Trfase_III_dom3_sf"/>
</dbReference>
<dbReference type="Gene3D" id="3.30.1540.10">
    <property type="entry name" value="formyl-coa transferase, domain 3"/>
    <property type="match status" value="1"/>
</dbReference>
<dbReference type="SUPFAM" id="SSF89796">
    <property type="entry name" value="CoA-transferase family III (CaiB/BaiF)"/>
    <property type="match status" value="1"/>
</dbReference>
<dbReference type="PANTHER" id="PTHR48207:SF3">
    <property type="entry name" value="SUCCINATE--HYDROXYMETHYLGLUTARATE COA-TRANSFERASE"/>
    <property type="match status" value="1"/>
</dbReference>
<name>A0A512H8R8_9PROT</name>